<name>A0A231V1M7_9HYPH</name>
<dbReference type="Pfam" id="PF13439">
    <property type="entry name" value="Glyco_transf_4"/>
    <property type="match status" value="1"/>
</dbReference>
<dbReference type="AlphaFoldDB" id="A0A231V1M7"/>
<sequence>MKIAQVAPLWFPVPPIDHGGTERVVHDLTNALVDLGHEVTLFAADGSKTNARLIPQGPAIASIPDAPPSMPSAAECVMLDRVAAMADAFDIIHCHTELYHAAVLHPYRHKLCMTIHWRADEADRKAYFSHFDDLAVIAISKSQQGQLPPSNRAGLVHHGIPGNRLAFEPSEEGRLAFLGRMTDQKRPDRAIAIAQAAGLPLDLAGTVDVGNPSYFESHVTPHLSETIRYVGPVNETGKQALLGGATALLFPIDWPEPFGLVMIEAMACGTPVIAWRNGAAPEIVEDGVTGFVVETVDEAVEAVRKARQLDRATIRKRFEERFTAPVMAENYLAAYRRLIEGSARSAGS</sequence>
<keyword evidence="4" id="KW-1185">Reference proteome</keyword>
<evidence type="ECO:0000259" key="2">
    <source>
        <dbReference type="Pfam" id="PF13439"/>
    </source>
</evidence>
<accession>A0A231V1M7</accession>
<dbReference type="RefSeq" id="WP_094076059.1">
    <property type="nucleotide sequence ID" value="NZ_NBYO01000001.1"/>
</dbReference>
<dbReference type="Gene3D" id="3.40.50.2000">
    <property type="entry name" value="Glycogen Phosphorylase B"/>
    <property type="match status" value="2"/>
</dbReference>
<reference evidence="4" key="1">
    <citation type="journal article" date="2017" name="Int. J. Syst. Evol. Microbiol.">
        <title>Notoacmeibacter marinus gen. nov., sp. nov., isolated from the gut of a limpet and proposal of Notoacmeibacteraceae fam. nov. in the order Rhizobiales of the class Alphaproteobacteria.</title>
        <authorList>
            <person name="Huang Z."/>
            <person name="Guo F."/>
            <person name="Lai Q."/>
        </authorList>
    </citation>
    <scope>NUCLEOTIDE SEQUENCE [LARGE SCALE GENOMIC DNA]</scope>
    <source>
        <strain evidence="4">XMTR2A4</strain>
    </source>
</reference>
<comment type="caution">
    <text evidence="3">The sequence shown here is derived from an EMBL/GenBank/DDBJ whole genome shotgun (WGS) entry which is preliminary data.</text>
</comment>
<dbReference type="Pfam" id="PF00534">
    <property type="entry name" value="Glycos_transf_1"/>
    <property type="match status" value="1"/>
</dbReference>
<protein>
    <submittedName>
        <fullName evidence="3">Glycosyl transferase family 1</fullName>
    </submittedName>
</protein>
<evidence type="ECO:0000313" key="4">
    <source>
        <dbReference type="Proteomes" id="UP000215405"/>
    </source>
</evidence>
<gene>
    <name evidence="3" type="ORF">B7H23_04005</name>
</gene>
<keyword evidence="3" id="KW-0808">Transferase</keyword>
<organism evidence="3 4">
    <name type="scientific">Notoacmeibacter marinus</name>
    <dbReference type="NCBI Taxonomy" id="1876515"/>
    <lineage>
        <taxon>Bacteria</taxon>
        <taxon>Pseudomonadati</taxon>
        <taxon>Pseudomonadota</taxon>
        <taxon>Alphaproteobacteria</taxon>
        <taxon>Hyphomicrobiales</taxon>
        <taxon>Notoacmeibacteraceae</taxon>
        <taxon>Notoacmeibacter</taxon>
    </lineage>
</organism>
<evidence type="ECO:0000259" key="1">
    <source>
        <dbReference type="Pfam" id="PF00534"/>
    </source>
</evidence>
<feature type="domain" description="Glycosyl transferase family 1" evidence="1">
    <location>
        <begin position="169"/>
        <end position="309"/>
    </location>
</feature>
<feature type="domain" description="Glycosyltransferase subfamily 4-like N-terminal" evidence="2">
    <location>
        <begin position="19"/>
        <end position="130"/>
    </location>
</feature>
<dbReference type="GO" id="GO:0016757">
    <property type="term" value="F:glycosyltransferase activity"/>
    <property type="evidence" value="ECO:0007669"/>
    <property type="project" value="InterPro"/>
</dbReference>
<dbReference type="PANTHER" id="PTHR12526:SF595">
    <property type="entry name" value="BLL5217 PROTEIN"/>
    <property type="match status" value="1"/>
</dbReference>
<dbReference type="InterPro" id="IPR001296">
    <property type="entry name" value="Glyco_trans_1"/>
</dbReference>
<proteinExistence type="predicted"/>
<dbReference type="SUPFAM" id="SSF53756">
    <property type="entry name" value="UDP-Glycosyltransferase/glycogen phosphorylase"/>
    <property type="match status" value="1"/>
</dbReference>
<evidence type="ECO:0000313" key="3">
    <source>
        <dbReference type="EMBL" id="OXT02099.1"/>
    </source>
</evidence>
<dbReference type="PANTHER" id="PTHR12526">
    <property type="entry name" value="GLYCOSYLTRANSFERASE"/>
    <property type="match status" value="1"/>
</dbReference>
<dbReference type="EMBL" id="NBYO01000001">
    <property type="protein sequence ID" value="OXT02099.1"/>
    <property type="molecule type" value="Genomic_DNA"/>
</dbReference>
<dbReference type="InterPro" id="IPR028098">
    <property type="entry name" value="Glyco_trans_4-like_N"/>
</dbReference>
<dbReference type="Proteomes" id="UP000215405">
    <property type="component" value="Unassembled WGS sequence"/>
</dbReference>
<dbReference type="CDD" id="cd03802">
    <property type="entry name" value="GT4_AviGT4-like"/>
    <property type="match status" value="1"/>
</dbReference>